<dbReference type="EMBL" id="KZ305034">
    <property type="protein sequence ID" value="PIA44962.1"/>
    <property type="molecule type" value="Genomic_DNA"/>
</dbReference>
<accession>A0A2G5DN67</accession>
<dbReference type="PANTHER" id="PTHR46443:SF3">
    <property type="entry name" value="PROTEIN MARD1"/>
    <property type="match status" value="1"/>
</dbReference>
<feature type="zinc finger region" description="FLZ-type" evidence="3">
    <location>
        <begin position="266"/>
        <end position="310"/>
    </location>
</feature>
<dbReference type="Pfam" id="PF04570">
    <property type="entry name" value="zf-FLZ"/>
    <property type="match status" value="1"/>
</dbReference>
<proteinExistence type="inferred from homology"/>
<evidence type="ECO:0000259" key="4">
    <source>
        <dbReference type="PROSITE" id="PS51795"/>
    </source>
</evidence>
<dbReference type="InterPro" id="IPR044593">
    <property type="entry name" value="FLZ8/MARD1"/>
</dbReference>
<reference evidence="5 6" key="1">
    <citation type="submission" date="2017-09" db="EMBL/GenBank/DDBJ databases">
        <title>WGS assembly of Aquilegia coerulea Goldsmith.</title>
        <authorList>
            <person name="Hodges S."/>
            <person name="Kramer E."/>
            <person name="Nordborg M."/>
            <person name="Tomkins J."/>
            <person name="Borevitz J."/>
            <person name="Derieg N."/>
            <person name="Yan J."/>
            <person name="Mihaltcheva S."/>
            <person name="Hayes R.D."/>
            <person name="Rokhsar D."/>
        </authorList>
    </citation>
    <scope>NUCLEOTIDE SEQUENCE [LARGE SCALE GENOMIC DNA]</scope>
    <source>
        <strain evidence="6">cv. Goldsmith</strain>
    </source>
</reference>
<dbReference type="PANTHER" id="PTHR46443">
    <property type="entry name" value="FCS-LIKE ZINC FINGER 8"/>
    <property type="match status" value="1"/>
</dbReference>
<evidence type="ECO:0000256" key="1">
    <source>
        <dbReference type="ARBA" id="ARBA00009374"/>
    </source>
</evidence>
<keyword evidence="2" id="KW-0479">Metal-binding</keyword>
<evidence type="ECO:0000256" key="2">
    <source>
        <dbReference type="ARBA" id="ARBA00022723"/>
    </source>
</evidence>
<sequence length="310" mass="33932">MLKKRSRGATSKQALMVDCDSLLSPTNKYTKPNMSSFFNSPLLFTGLSTKGLSETDALKSPTSTLDADGKLFSGLANPFWTDKNISTNKSPKEPCLENKHPWVKKLDSRGVGLGLVDALNDENSDQNIFKPSSRMVLFGSQLKIQIPSLSPAPPSSAEYPQSPGDFGIKTRNSQLELLSASPRKSPFGSVSSGVESSPRVFTGCLSASEMESSEDYTCVITHGPNPKTTHIFDDCIVEDCCGIVGFSALRNESWLLSDQSSSPSNDFLSFCYTCKKDLGQGKDIYIYRGEKAFCSRECRYQEIISEEGME</sequence>
<dbReference type="GO" id="GO:0046872">
    <property type="term" value="F:metal ion binding"/>
    <property type="evidence" value="ECO:0007669"/>
    <property type="project" value="UniProtKB-KW"/>
</dbReference>
<dbReference type="STRING" id="218851.A0A2G5DN67"/>
<comment type="similarity">
    <text evidence="1">Belongs to the FLZ family.</text>
</comment>
<evidence type="ECO:0000256" key="3">
    <source>
        <dbReference type="PROSITE-ProRule" id="PRU01131"/>
    </source>
</evidence>
<evidence type="ECO:0000313" key="5">
    <source>
        <dbReference type="EMBL" id="PIA44962.1"/>
    </source>
</evidence>
<feature type="domain" description="FLZ-type" evidence="4">
    <location>
        <begin position="266"/>
        <end position="310"/>
    </location>
</feature>
<dbReference type="OrthoDB" id="1902692at2759"/>
<dbReference type="PROSITE" id="PS51795">
    <property type="entry name" value="ZF_FLZ"/>
    <property type="match status" value="1"/>
</dbReference>
<gene>
    <name evidence="5" type="ORF">AQUCO_01700498v1</name>
</gene>
<dbReference type="EMBL" id="KZ305034">
    <property type="protein sequence ID" value="PIA44965.1"/>
    <property type="molecule type" value="Genomic_DNA"/>
</dbReference>
<dbReference type="InterPro" id="IPR007650">
    <property type="entry name" value="Zf-FLZ_dom"/>
</dbReference>
<dbReference type="EMBL" id="KZ305034">
    <property type="protein sequence ID" value="PIA44964.1"/>
    <property type="molecule type" value="Genomic_DNA"/>
</dbReference>
<dbReference type="AlphaFoldDB" id="A0A2G5DN67"/>
<protein>
    <recommendedName>
        <fullName evidence="4">FLZ-type domain-containing protein</fullName>
    </recommendedName>
</protein>
<keyword evidence="6" id="KW-1185">Reference proteome</keyword>
<dbReference type="FunCoup" id="A0A2G5DN67">
    <property type="interactions" value="173"/>
</dbReference>
<name>A0A2G5DN67_AQUCA</name>
<organism evidence="5 6">
    <name type="scientific">Aquilegia coerulea</name>
    <name type="common">Rocky mountain columbine</name>
    <dbReference type="NCBI Taxonomy" id="218851"/>
    <lineage>
        <taxon>Eukaryota</taxon>
        <taxon>Viridiplantae</taxon>
        <taxon>Streptophyta</taxon>
        <taxon>Embryophyta</taxon>
        <taxon>Tracheophyta</taxon>
        <taxon>Spermatophyta</taxon>
        <taxon>Magnoliopsida</taxon>
        <taxon>Ranunculales</taxon>
        <taxon>Ranunculaceae</taxon>
        <taxon>Thalictroideae</taxon>
        <taxon>Aquilegia</taxon>
    </lineage>
</organism>
<dbReference type="Proteomes" id="UP000230069">
    <property type="component" value="Unassembled WGS sequence"/>
</dbReference>
<evidence type="ECO:0000313" key="6">
    <source>
        <dbReference type="Proteomes" id="UP000230069"/>
    </source>
</evidence>